<dbReference type="InterPro" id="IPR040256">
    <property type="entry name" value="At4g02000-like"/>
</dbReference>
<name>A0A6N2BRI9_SOLCI</name>
<reference evidence="2" key="1">
    <citation type="submission" date="2019-05" db="EMBL/GenBank/DDBJ databases">
        <title>The de novo reference genome and transcriptome assemblies of the wild tomato species Solanum chilense.</title>
        <authorList>
            <person name="Stam R."/>
            <person name="Nosenko T."/>
            <person name="Hoerger A.C."/>
            <person name="Stephan W."/>
            <person name="Seidel M.A."/>
            <person name="Kuhn J.M.M."/>
            <person name="Haberer G."/>
            <person name="Tellier A."/>
        </authorList>
    </citation>
    <scope>NUCLEOTIDE SEQUENCE</scope>
    <source>
        <tissue evidence="2">Mature leaves</tissue>
    </source>
</reference>
<comment type="caution">
    <text evidence="2">The sequence shown here is derived from an EMBL/GenBank/DDBJ whole genome shotgun (WGS) entry which is preliminary data.</text>
</comment>
<protein>
    <recommendedName>
        <fullName evidence="3">Zinc knuckle CX2CX4HX4C domain-containing protein</fullName>
    </recommendedName>
</protein>
<feature type="region of interest" description="Disordered" evidence="1">
    <location>
        <begin position="236"/>
        <end position="273"/>
    </location>
</feature>
<dbReference type="PANTHER" id="PTHR31286:SF177">
    <property type="entry name" value="ENDONUCLEASE_EXONUCLEASE_PHOSPHATASE"/>
    <property type="match status" value="1"/>
</dbReference>
<organism evidence="2">
    <name type="scientific">Solanum chilense</name>
    <name type="common">Tomato</name>
    <name type="synonym">Lycopersicon chilense</name>
    <dbReference type="NCBI Taxonomy" id="4083"/>
    <lineage>
        <taxon>Eukaryota</taxon>
        <taxon>Viridiplantae</taxon>
        <taxon>Streptophyta</taxon>
        <taxon>Embryophyta</taxon>
        <taxon>Tracheophyta</taxon>
        <taxon>Spermatophyta</taxon>
        <taxon>Magnoliopsida</taxon>
        <taxon>eudicotyledons</taxon>
        <taxon>Gunneridae</taxon>
        <taxon>Pentapetalae</taxon>
        <taxon>asterids</taxon>
        <taxon>lamiids</taxon>
        <taxon>Solanales</taxon>
        <taxon>Solanaceae</taxon>
        <taxon>Solanoideae</taxon>
        <taxon>Solaneae</taxon>
        <taxon>Solanum</taxon>
        <taxon>Solanum subgen. Lycopersicon</taxon>
    </lineage>
</organism>
<dbReference type="EMBL" id="RXGB01001805">
    <property type="protein sequence ID" value="TMW97454.1"/>
    <property type="molecule type" value="Genomic_DNA"/>
</dbReference>
<proteinExistence type="predicted"/>
<evidence type="ECO:0000313" key="2">
    <source>
        <dbReference type="EMBL" id="TMW97454.1"/>
    </source>
</evidence>
<sequence length="273" mass="32216">MARSEASLMAREQKAVNMRLPDQPQKGRFEEINPSIESRRLMLHHNLLFRNNEELIGKNKCEKSGIIAAEAHKAFTLPHSKVVAREHDNIKLESSVSAFFMFNSKGADVRRQDYERTLKDQARELCPYGQMTKSDKKQWDQSRNIEEMNHDLNQQDDQQDNILYLDTASIKRSRVGTGKVKMQVDLTTPRPRHVWIGLYLEDNTIGFWRPVEYENVPTYCEYCKNQVHDIDECKSKLRDEEYRQRKKKEGENKNKYKDSNKARKHEDRQNISK</sequence>
<dbReference type="PANTHER" id="PTHR31286">
    <property type="entry name" value="GLYCINE-RICH CELL WALL STRUCTURAL PROTEIN 1.8-LIKE"/>
    <property type="match status" value="1"/>
</dbReference>
<dbReference type="AlphaFoldDB" id="A0A6N2BRI9"/>
<accession>A0A6N2BRI9</accession>
<gene>
    <name evidence="2" type="ORF">EJD97_005474</name>
</gene>
<evidence type="ECO:0008006" key="3">
    <source>
        <dbReference type="Google" id="ProtNLM"/>
    </source>
</evidence>
<evidence type="ECO:0000256" key="1">
    <source>
        <dbReference type="SAM" id="MobiDB-lite"/>
    </source>
</evidence>